<comment type="similarity">
    <text evidence="1">Belongs to the 'phage' integrase family.</text>
</comment>
<comment type="caution">
    <text evidence="5">The sequence shown here is derived from an EMBL/GenBank/DDBJ whole genome shotgun (WGS) entry which is preliminary data.</text>
</comment>
<dbReference type="InterPro" id="IPR013762">
    <property type="entry name" value="Integrase-like_cat_sf"/>
</dbReference>
<dbReference type="Gene3D" id="1.10.443.10">
    <property type="entry name" value="Intergrase catalytic core"/>
    <property type="match status" value="1"/>
</dbReference>
<protein>
    <submittedName>
        <fullName evidence="5">Tyrosine-type recombinase/integrase</fullName>
    </submittedName>
</protein>
<dbReference type="InterPro" id="IPR011010">
    <property type="entry name" value="DNA_brk_join_enz"/>
</dbReference>
<evidence type="ECO:0000256" key="1">
    <source>
        <dbReference type="ARBA" id="ARBA00008857"/>
    </source>
</evidence>
<dbReference type="EMBL" id="JBHPBY010000412">
    <property type="protein sequence ID" value="MFC1853059.1"/>
    <property type="molecule type" value="Genomic_DNA"/>
</dbReference>
<reference evidence="5 6" key="1">
    <citation type="submission" date="2024-09" db="EMBL/GenBank/DDBJ databases">
        <title>Laminarin stimulates single cell rates of sulfate reduction while oxygen inhibits transcriptomic activity in coastal marine sediment.</title>
        <authorList>
            <person name="Lindsay M."/>
            <person name="Orcutt B."/>
            <person name="Emerson D."/>
            <person name="Stepanauskas R."/>
            <person name="D'Angelo T."/>
        </authorList>
    </citation>
    <scope>NUCLEOTIDE SEQUENCE [LARGE SCALE GENOMIC DNA]</scope>
    <source>
        <strain evidence="5">SAG AM-311-K15</strain>
    </source>
</reference>
<dbReference type="Pfam" id="PF00589">
    <property type="entry name" value="Phage_integrase"/>
    <property type="match status" value="1"/>
</dbReference>
<evidence type="ECO:0000256" key="2">
    <source>
        <dbReference type="ARBA" id="ARBA00023125"/>
    </source>
</evidence>
<dbReference type="SUPFAM" id="SSF56349">
    <property type="entry name" value="DNA breaking-rejoining enzymes"/>
    <property type="match status" value="1"/>
</dbReference>
<keyword evidence="3" id="KW-0233">DNA recombination</keyword>
<sequence length="129" mass="14822">MSKGKKDRLVPIGERAYQWLQRYLLDVRPGLVHFPDDGSLFISMYGRSLSQTRLSEIVRESIQQSKIDKPGCCHLFRHTMATAMLENGADIRIILEILGHSSLRTTARYTRVSIKDLKSVHARTHPFEQ</sequence>
<name>A0ABV6Z3M8_UNCC1</name>
<feature type="domain" description="Tyr recombinase" evidence="4">
    <location>
        <begin position="1"/>
        <end position="122"/>
    </location>
</feature>
<evidence type="ECO:0000313" key="5">
    <source>
        <dbReference type="EMBL" id="MFC1853059.1"/>
    </source>
</evidence>
<accession>A0ABV6Z3M8</accession>
<dbReference type="PROSITE" id="PS51898">
    <property type="entry name" value="TYR_RECOMBINASE"/>
    <property type="match status" value="1"/>
</dbReference>
<evidence type="ECO:0000256" key="3">
    <source>
        <dbReference type="ARBA" id="ARBA00023172"/>
    </source>
</evidence>
<organism evidence="5 6">
    <name type="scientific">candidate division CSSED10-310 bacterium</name>
    <dbReference type="NCBI Taxonomy" id="2855610"/>
    <lineage>
        <taxon>Bacteria</taxon>
        <taxon>Bacteria division CSSED10-310</taxon>
    </lineage>
</organism>
<dbReference type="InterPro" id="IPR050090">
    <property type="entry name" value="Tyrosine_recombinase_XerCD"/>
</dbReference>
<keyword evidence="6" id="KW-1185">Reference proteome</keyword>
<dbReference type="InterPro" id="IPR002104">
    <property type="entry name" value="Integrase_catalytic"/>
</dbReference>
<dbReference type="Proteomes" id="UP001594351">
    <property type="component" value="Unassembled WGS sequence"/>
</dbReference>
<dbReference type="PANTHER" id="PTHR30349:SF41">
    <property type="entry name" value="INTEGRASE_RECOMBINASE PROTEIN MJ0367-RELATED"/>
    <property type="match status" value="1"/>
</dbReference>
<evidence type="ECO:0000259" key="4">
    <source>
        <dbReference type="PROSITE" id="PS51898"/>
    </source>
</evidence>
<proteinExistence type="inferred from homology"/>
<dbReference type="PANTHER" id="PTHR30349">
    <property type="entry name" value="PHAGE INTEGRASE-RELATED"/>
    <property type="match status" value="1"/>
</dbReference>
<keyword evidence="2" id="KW-0238">DNA-binding</keyword>
<gene>
    <name evidence="5" type="ORF">ACFL27_22910</name>
</gene>
<evidence type="ECO:0000313" key="6">
    <source>
        <dbReference type="Proteomes" id="UP001594351"/>
    </source>
</evidence>